<evidence type="ECO:0000313" key="3">
    <source>
        <dbReference type="Proteomes" id="UP001601059"/>
    </source>
</evidence>
<proteinExistence type="predicted"/>
<keyword evidence="3" id="KW-1185">Reference proteome</keyword>
<dbReference type="RefSeq" id="WP_389358261.1">
    <property type="nucleotide sequence ID" value="NZ_JBIACK010000001.1"/>
</dbReference>
<name>A0ABW6K6G6_9BACI</name>
<organism evidence="2 3">
    <name type="scientific">Cytobacillus spartinae</name>
    <dbReference type="NCBI Taxonomy" id="3299023"/>
    <lineage>
        <taxon>Bacteria</taxon>
        <taxon>Bacillati</taxon>
        <taxon>Bacillota</taxon>
        <taxon>Bacilli</taxon>
        <taxon>Bacillales</taxon>
        <taxon>Bacillaceae</taxon>
        <taxon>Cytobacillus</taxon>
    </lineage>
</organism>
<feature type="signal peptide" evidence="1">
    <location>
        <begin position="1"/>
        <end position="24"/>
    </location>
</feature>
<reference evidence="2 3" key="1">
    <citation type="submission" date="2024-08" db="EMBL/GenBank/DDBJ databases">
        <title>Two novel Cytobacillus novel species.</title>
        <authorList>
            <person name="Liu G."/>
        </authorList>
    </citation>
    <scope>NUCLEOTIDE SEQUENCE [LARGE SCALE GENOMIC DNA]</scope>
    <source>
        <strain evidence="2 3">FJAT-54145</strain>
    </source>
</reference>
<gene>
    <name evidence="2" type="ORF">ACFYKX_03975</name>
</gene>
<dbReference type="Proteomes" id="UP001601059">
    <property type="component" value="Unassembled WGS sequence"/>
</dbReference>
<evidence type="ECO:0000313" key="2">
    <source>
        <dbReference type="EMBL" id="MFE8699778.1"/>
    </source>
</evidence>
<accession>A0ABW6K6G6</accession>
<feature type="chain" id="PRO_5045733922" evidence="1">
    <location>
        <begin position="25"/>
        <end position="258"/>
    </location>
</feature>
<comment type="caution">
    <text evidence="2">The sequence shown here is derived from an EMBL/GenBank/DDBJ whole genome shotgun (WGS) entry which is preliminary data.</text>
</comment>
<sequence>MKKLVWSVTIYIMFTGLFSSTQLAVASFQPTIKAHEVLSIQVNRLNGGTRTFKFNDGYEEVIINRVVKWINTSSFAEGPTDLKLNNTPISKLKIRMENGEVATIEPAYNCISEKQEKKCTIADGEVIYTKNKARVRLKSLDLFDWILVGWKFESVGAPKEELLEETLYTRYFSYLGKSYLDFIMCPKIDKIERINGDTRRHIIHASALNYSAHHGEEPYDRIHITLTDTPDNGVKINQVRIEKGIPSKESRIQCRREN</sequence>
<protein>
    <submittedName>
        <fullName evidence="2">Uncharacterized protein</fullName>
    </submittedName>
</protein>
<dbReference type="EMBL" id="JBIACK010000001">
    <property type="protein sequence ID" value="MFE8699778.1"/>
    <property type="molecule type" value="Genomic_DNA"/>
</dbReference>
<evidence type="ECO:0000256" key="1">
    <source>
        <dbReference type="SAM" id="SignalP"/>
    </source>
</evidence>
<keyword evidence="1" id="KW-0732">Signal</keyword>